<dbReference type="OrthoDB" id="8610000at2"/>
<dbReference type="PATRIC" id="fig|1173022.3.peg.2324"/>
<dbReference type="InterPro" id="IPR019046">
    <property type="entry name" value="Restrct_endonuc_II_NgoPII"/>
</dbReference>
<proteinExistence type="predicted"/>
<organism evidence="1 2">
    <name type="scientific">Crinalium epipsammum PCC 9333</name>
    <dbReference type="NCBI Taxonomy" id="1173022"/>
    <lineage>
        <taxon>Bacteria</taxon>
        <taxon>Bacillati</taxon>
        <taxon>Cyanobacteriota</taxon>
        <taxon>Cyanophyceae</taxon>
        <taxon>Gomontiellales</taxon>
        <taxon>Gomontiellaceae</taxon>
        <taxon>Crinalium</taxon>
    </lineage>
</organism>
<dbReference type="Pfam" id="PF09521">
    <property type="entry name" value="RE_NgoPII"/>
    <property type="match status" value="1"/>
</dbReference>
<dbReference type="EC" id="3.1.21.4" evidence="1"/>
<dbReference type="REBASE" id="58075">
    <property type="entry name" value="Cep9333ORF2153P"/>
</dbReference>
<keyword evidence="2" id="KW-1185">Reference proteome</keyword>
<evidence type="ECO:0000313" key="2">
    <source>
        <dbReference type="Proteomes" id="UP000010472"/>
    </source>
</evidence>
<dbReference type="GO" id="GO:0009036">
    <property type="term" value="F:type II site-specific deoxyribonuclease activity"/>
    <property type="evidence" value="ECO:0007669"/>
    <property type="project" value="UniProtKB-EC"/>
</dbReference>
<dbReference type="eggNOG" id="ENOG502Z9W2">
    <property type="taxonomic scope" value="Bacteria"/>
</dbReference>
<name>K9VY48_9CYAN</name>
<dbReference type="KEGG" id="cep:Cri9333_2152"/>
<evidence type="ECO:0000313" key="1">
    <source>
        <dbReference type="EMBL" id="AFZ13028.1"/>
    </source>
</evidence>
<keyword evidence="1" id="KW-0378">Hydrolase</keyword>
<gene>
    <name evidence="1" type="ORF">Cri9333_2152</name>
</gene>
<dbReference type="RefSeq" id="WP_015203144.1">
    <property type="nucleotide sequence ID" value="NC_019753.1"/>
</dbReference>
<dbReference type="HOGENOM" id="CLU_085317_0_0_3"/>
<accession>K9VY48</accession>
<dbReference type="EMBL" id="CP003620">
    <property type="protein sequence ID" value="AFZ13028.1"/>
    <property type="molecule type" value="Genomic_DNA"/>
</dbReference>
<dbReference type="GO" id="GO:0009307">
    <property type="term" value="P:DNA restriction-modification system"/>
    <property type="evidence" value="ECO:0007669"/>
    <property type="project" value="InterPro"/>
</dbReference>
<sequence length="285" mass="32450">MTNILQAINTIINNPIPDLVSYYQSKSQNKINAIGEALEEFIKDVFADTISETDTIKKSKKYEQVFSHQGSQNNPPDLMIKNGDAIEVKKINKIGSGIALNSSYPTAKLYQDSPMITADCRNCETWTEKDIIYAIGCTPEQKLRLLWFVYGDCYAASKETYKRISQQIAIGVNQIPNVVFSKTKELGKVNQVDPLKITDLRIRGMWSIKNPLKVYKYINLDYDNSSQFQLNVVMRQTKYLSFPEKERIKLESLSKPGFSIADNKIKCPDNPCQLIPVKIISYKLI</sequence>
<protein>
    <submittedName>
        <fullName evidence="1">Type II site-specific deoxyribonuclease</fullName>
        <ecNumber evidence="1">3.1.21.4</ecNumber>
    </submittedName>
</protein>
<reference evidence="1 2" key="1">
    <citation type="submission" date="2012-06" db="EMBL/GenBank/DDBJ databases">
        <title>Finished chromosome of genome of Crinalium epipsammum PCC 9333.</title>
        <authorList>
            <consortium name="US DOE Joint Genome Institute"/>
            <person name="Gugger M."/>
            <person name="Coursin T."/>
            <person name="Rippka R."/>
            <person name="Tandeau De Marsac N."/>
            <person name="Huntemann M."/>
            <person name="Wei C.-L."/>
            <person name="Han J."/>
            <person name="Detter J.C."/>
            <person name="Han C."/>
            <person name="Tapia R."/>
            <person name="Davenport K."/>
            <person name="Daligault H."/>
            <person name="Erkkila T."/>
            <person name="Gu W."/>
            <person name="Munk A.C.C."/>
            <person name="Teshima H."/>
            <person name="Xu Y."/>
            <person name="Chain P."/>
            <person name="Chen A."/>
            <person name="Krypides N."/>
            <person name="Mavromatis K."/>
            <person name="Markowitz V."/>
            <person name="Szeto E."/>
            <person name="Ivanova N."/>
            <person name="Mikhailova N."/>
            <person name="Ovchinnikova G."/>
            <person name="Pagani I."/>
            <person name="Pati A."/>
            <person name="Goodwin L."/>
            <person name="Peters L."/>
            <person name="Pitluck S."/>
            <person name="Woyke T."/>
            <person name="Kerfeld C."/>
        </authorList>
    </citation>
    <scope>NUCLEOTIDE SEQUENCE [LARGE SCALE GENOMIC DNA]</scope>
    <source>
        <strain evidence="1 2">PCC 9333</strain>
    </source>
</reference>
<dbReference type="AlphaFoldDB" id="K9VY48"/>
<dbReference type="GO" id="GO:0003677">
    <property type="term" value="F:DNA binding"/>
    <property type="evidence" value="ECO:0007669"/>
    <property type="project" value="InterPro"/>
</dbReference>
<dbReference type="Proteomes" id="UP000010472">
    <property type="component" value="Chromosome"/>
</dbReference>